<comment type="caution">
    <text evidence="6">The sequence shown here is derived from an EMBL/GenBank/DDBJ whole genome shotgun (WGS) entry which is preliminary data.</text>
</comment>
<dbReference type="Proteomes" id="UP000635726">
    <property type="component" value="Unassembled WGS sequence"/>
</dbReference>
<reference evidence="6" key="1">
    <citation type="journal article" date="2014" name="Int. J. Syst. Evol. Microbiol.">
        <title>Complete genome sequence of Corynebacterium casei LMG S-19264T (=DSM 44701T), isolated from a smear-ripened cheese.</title>
        <authorList>
            <consortium name="US DOE Joint Genome Institute (JGI-PGF)"/>
            <person name="Walter F."/>
            <person name="Albersmeier A."/>
            <person name="Kalinowski J."/>
            <person name="Ruckert C."/>
        </authorList>
    </citation>
    <scope>NUCLEOTIDE SEQUENCE</scope>
    <source>
        <strain evidence="6">JCM 14371</strain>
    </source>
</reference>
<evidence type="ECO:0000256" key="4">
    <source>
        <dbReference type="ARBA" id="ARBA00023136"/>
    </source>
</evidence>
<name>A0A917PHJ5_9DEIO</name>
<reference evidence="6" key="2">
    <citation type="submission" date="2020-09" db="EMBL/GenBank/DDBJ databases">
        <authorList>
            <person name="Sun Q."/>
            <person name="Ohkuma M."/>
        </authorList>
    </citation>
    <scope>NUCLEOTIDE SEQUENCE</scope>
    <source>
        <strain evidence="6">JCM 14371</strain>
    </source>
</reference>
<proteinExistence type="predicted"/>
<keyword evidence="2 5" id="KW-0812">Transmembrane</keyword>
<dbReference type="InterPro" id="IPR053153">
    <property type="entry name" value="APC_K+_Transporter"/>
</dbReference>
<evidence type="ECO:0000313" key="6">
    <source>
        <dbReference type="EMBL" id="GGJ77934.1"/>
    </source>
</evidence>
<dbReference type="Gene3D" id="1.20.1740.10">
    <property type="entry name" value="Amino acid/polyamine transporter I"/>
    <property type="match status" value="1"/>
</dbReference>
<feature type="transmembrane region" description="Helical" evidence="5">
    <location>
        <begin position="198"/>
        <end position="220"/>
    </location>
</feature>
<feature type="transmembrane region" description="Helical" evidence="5">
    <location>
        <begin position="296"/>
        <end position="320"/>
    </location>
</feature>
<dbReference type="EMBL" id="BMOE01000007">
    <property type="protein sequence ID" value="GGJ77934.1"/>
    <property type="molecule type" value="Genomic_DNA"/>
</dbReference>
<evidence type="ECO:0000256" key="5">
    <source>
        <dbReference type="SAM" id="Phobius"/>
    </source>
</evidence>
<feature type="transmembrane region" description="Helical" evidence="5">
    <location>
        <begin position="412"/>
        <end position="431"/>
    </location>
</feature>
<evidence type="ECO:0000313" key="7">
    <source>
        <dbReference type="Proteomes" id="UP000635726"/>
    </source>
</evidence>
<feature type="transmembrane region" description="Helical" evidence="5">
    <location>
        <begin position="168"/>
        <end position="192"/>
    </location>
</feature>
<feature type="transmembrane region" description="Helical" evidence="5">
    <location>
        <begin position="253"/>
        <end position="276"/>
    </location>
</feature>
<evidence type="ECO:0000256" key="2">
    <source>
        <dbReference type="ARBA" id="ARBA00022692"/>
    </source>
</evidence>
<gene>
    <name evidence="6" type="ORF">GCM10008939_22460</name>
</gene>
<dbReference type="GO" id="GO:0022857">
    <property type="term" value="F:transmembrane transporter activity"/>
    <property type="evidence" value="ECO:0007669"/>
    <property type="project" value="InterPro"/>
</dbReference>
<feature type="transmembrane region" description="Helical" evidence="5">
    <location>
        <begin position="437"/>
        <end position="455"/>
    </location>
</feature>
<feature type="transmembrane region" description="Helical" evidence="5">
    <location>
        <begin position="130"/>
        <end position="156"/>
    </location>
</feature>
<sequence>MTLMQRLLGRPLATAEEQRQRISPWMGVPVLGLDALSSAAYGPEAAMTVLLVAGTAGQALITPIMLGVIALLLVLYASYRQTIRAYPQGGGSYTVARTNLGVNAGLLAAAALVLDYVMNVAVGISAGVGALVSALPVLLPLRPELCLLLLLVIAVVNLRGVRDSGVAFMLPTVLFVLLLLGVIVAGVLQVVLTGGHPVPVVAPQAGAASAAVGLSAWLIVRAFSAGCTAMTGIEAVSNGVGSFRAPAVRNARLALTFIVGLLGVLLAGIAFLARAYGVTATDPASPEYRSVLTTLIAAVTGTGPVYAVSVAAILAVLCLSANTSFAGLPRVAKLLADDDYLPHGFASRGPRLVYTWGVVSLTLLAALLLVVFGGVTDRLVPLFAIGAFLAFTLSQLGMVGHWRRLRQRGLPLVLNAFGAAASGVTLLVVLASKFTEGAWVTLLIVPGLVLAFRATHRHYRHVQAEITTEHPLDFTPRPAPIVIVPVQAWTTVTRKALRFARQLGDVRAVHVLTEQDGHDLQDRWAACVTGPAAASGAPAPTLVLLESPYRQLLEPLLDYVHAVEQDCPDRQVVVLVPELVGPRLTHSLLHNARSAVLKARLSFGGDRRVVVMQVPWSLDDTQGRGRAPR</sequence>
<keyword evidence="3 5" id="KW-1133">Transmembrane helix</keyword>
<feature type="transmembrane region" description="Helical" evidence="5">
    <location>
        <begin position="60"/>
        <end position="79"/>
    </location>
</feature>
<protein>
    <submittedName>
        <fullName evidence="6">Amino acid permease</fullName>
    </submittedName>
</protein>
<evidence type="ECO:0000256" key="3">
    <source>
        <dbReference type="ARBA" id="ARBA00022989"/>
    </source>
</evidence>
<keyword evidence="7" id="KW-1185">Reference proteome</keyword>
<dbReference type="PANTHER" id="PTHR47704">
    <property type="entry name" value="POTASSIUM TRANSPORTER KIMA"/>
    <property type="match status" value="1"/>
</dbReference>
<feature type="transmembrane region" description="Helical" evidence="5">
    <location>
        <begin position="352"/>
        <end position="373"/>
    </location>
</feature>
<organism evidence="6 7">
    <name type="scientific">Deinococcus aquiradiocola</name>
    <dbReference type="NCBI Taxonomy" id="393059"/>
    <lineage>
        <taxon>Bacteria</taxon>
        <taxon>Thermotogati</taxon>
        <taxon>Deinococcota</taxon>
        <taxon>Deinococci</taxon>
        <taxon>Deinococcales</taxon>
        <taxon>Deinococcaceae</taxon>
        <taxon>Deinococcus</taxon>
    </lineage>
</organism>
<evidence type="ECO:0000256" key="1">
    <source>
        <dbReference type="ARBA" id="ARBA00004141"/>
    </source>
</evidence>
<dbReference type="Pfam" id="PF13520">
    <property type="entry name" value="AA_permease_2"/>
    <property type="match status" value="1"/>
</dbReference>
<comment type="subcellular location">
    <subcellularLocation>
        <location evidence="1">Membrane</location>
        <topology evidence="1">Multi-pass membrane protein</topology>
    </subcellularLocation>
</comment>
<dbReference type="GO" id="GO:0016020">
    <property type="term" value="C:membrane"/>
    <property type="evidence" value="ECO:0007669"/>
    <property type="project" value="UniProtKB-SubCell"/>
</dbReference>
<keyword evidence="4 5" id="KW-0472">Membrane</keyword>
<accession>A0A917PHJ5</accession>
<dbReference type="PANTHER" id="PTHR47704:SF1">
    <property type="entry name" value="POTASSIUM TRANSPORTER KIMA"/>
    <property type="match status" value="1"/>
</dbReference>
<dbReference type="InterPro" id="IPR002293">
    <property type="entry name" value="AA/rel_permease1"/>
</dbReference>
<feature type="transmembrane region" description="Helical" evidence="5">
    <location>
        <begin position="379"/>
        <end position="400"/>
    </location>
</feature>
<dbReference type="AlphaFoldDB" id="A0A917PHJ5"/>
<feature type="transmembrane region" description="Helical" evidence="5">
    <location>
        <begin position="100"/>
        <end position="118"/>
    </location>
</feature>